<comment type="caution">
    <text evidence="1">The sequence shown here is derived from an EMBL/GenBank/DDBJ whole genome shotgun (WGS) entry which is preliminary data.</text>
</comment>
<proteinExistence type="predicted"/>
<gene>
    <name evidence="1" type="ORF">HMPREF0476_0815</name>
</gene>
<protein>
    <submittedName>
        <fullName evidence="1">Uncharacterized protein</fullName>
    </submittedName>
</protein>
<sequence>MIHLSWGKSVFKIFNILFRDEVDILEFMKNYLQDGVDNKNGDRVESCIILSSLFKKHQLMLDRYKNILLENWHEQQEDIVDIIGYHSNMISIPILIKCLDLKYDWLAIDDFYSFHKKIRGCPR</sequence>
<name>F5S6I2_KINKI</name>
<dbReference type="EMBL" id="AFHS01000029">
    <property type="protein sequence ID" value="EGK09958.1"/>
    <property type="molecule type" value="Genomic_DNA"/>
</dbReference>
<evidence type="ECO:0000313" key="1">
    <source>
        <dbReference type="EMBL" id="EGK09958.1"/>
    </source>
</evidence>
<dbReference type="STRING" id="504.KKKWG1_0994"/>
<accession>F5S6I2</accession>
<dbReference type="eggNOG" id="ENOG5033A8D">
    <property type="taxonomic scope" value="Bacteria"/>
</dbReference>
<dbReference type="AlphaFoldDB" id="F5S6I2"/>
<evidence type="ECO:0000313" key="2">
    <source>
        <dbReference type="Proteomes" id="UP000004207"/>
    </source>
</evidence>
<dbReference type="Proteomes" id="UP000004207">
    <property type="component" value="Unassembled WGS sequence"/>
</dbReference>
<dbReference type="RefSeq" id="WP_003786338.1">
    <property type="nucleotide sequence ID" value="NZ_FOJK01000010.1"/>
</dbReference>
<dbReference type="OrthoDB" id="1149690at2"/>
<dbReference type="GeneID" id="93263032"/>
<reference evidence="1 2" key="1">
    <citation type="submission" date="2011-04" db="EMBL/GenBank/DDBJ databases">
        <authorList>
            <person name="Muzny D."/>
            <person name="Qin X."/>
            <person name="Deng J."/>
            <person name="Jiang H."/>
            <person name="Liu Y."/>
            <person name="Qu J."/>
            <person name="Song X.-Z."/>
            <person name="Zhang L."/>
            <person name="Thornton R."/>
            <person name="Coyle M."/>
            <person name="Francisco L."/>
            <person name="Jackson L."/>
            <person name="Javaid M."/>
            <person name="Korchina V."/>
            <person name="Kovar C."/>
            <person name="Mata R."/>
            <person name="Mathew T."/>
            <person name="Ngo R."/>
            <person name="Nguyen L."/>
            <person name="Nguyen N."/>
            <person name="Okwuonu G."/>
            <person name="Ongeri F."/>
            <person name="Pham C."/>
            <person name="Simmons D."/>
            <person name="Wilczek-Boney K."/>
            <person name="Hale W."/>
            <person name="Jakkamsetti A."/>
            <person name="Pham P."/>
            <person name="Ruth R."/>
            <person name="San Lucas F."/>
            <person name="Warren J."/>
            <person name="Zhang J."/>
            <person name="Zhao Z."/>
            <person name="Zhou C."/>
            <person name="Zhu D."/>
            <person name="Lee S."/>
            <person name="Bess C."/>
            <person name="Blankenburg K."/>
            <person name="Forbes L."/>
            <person name="Fu Q."/>
            <person name="Gubbala S."/>
            <person name="Hirani K."/>
            <person name="Jayaseelan J.C."/>
            <person name="Lara F."/>
            <person name="Munidasa M."/>
            <person name="Palculict T."/>
            <person name="Patil S."/>
            <person name="Pu L.-L."/>
            <person name="Saada N."/>
            <person name="Tang L."/>
            <person name="Weissenberger G."/>
            <person name="Zhu Y."/>
            <person name="Hemphill L."/>
            <person name="Shang Y."/>
            <person name="Youmans B."/>
            <person name="Ayvaz T."/>
            <person name="Ross M."/>
            <person name="Santibanez J."/>
            <person name="Aqrawi P."/>
            <person name="Gross S."/>
            <person name="Joshi V."/>
            <person name="Fowler G."/>
            <person name="Nazareth L."/>
            <person name="Reid J."/>
            <person name="Worley K."/>
            <person name="Petrosino J."/>
            <person name="Highlander S."/>
            <person name="Gibbs R."/>
        </authorList>
    </citation>
    <scope>NUCLEOTIDE SEQUENCE [LARGE SCALE GENOMIC DNA]</scope>
    <source>
        <strain evidence="1 2">ATCC 23330</strain>
    </source>
</reference>
<dbReference type="HOGENOM" id="CLU_132102_0_0_4"/>
<keyword evidence="2" id="KW-1185">Reference proteome</keyword>
<organism evidence="1 2">
    <name type="scientific">Kingella kingae ATCC 23330</name>
    <dbReference type="NCBI Taxonomy" id="887327"/>
    <lineage>
        <taxon>Bacteria</taxon>
        <taxon>Pseudomonadati</taxon>
        <taxon>Pseudomonadota</taxon>
        <taxon>Betaproteobacteria</taxon>
        <taxon>Neisseriales</taxon>
        <taxon>Neisseriaceae</taxon>
        <taxon>Kingella</taxon>
    </lineage>
</organism>